<accession>A0A517SB65</accession>
<dbReference type="GO" id="GO:0016491">
    <property type="term" value="F:oxidoreductase activity"/>
    <property type="evidence" value="ECO:0007669"/>
    <property type="project" value="UniProtKB-KW"/>
</dbReference>
<feature type="signal peptide" evidence="6">
    <location>
        <begin position="1"/>
        <end position="28"/>
    </location>
</feature>
<reference evidence="8 9" key="1">
    <citation type="submission" date="2019-02" db="EMBL/GenBank/DDBJ databases">
        <title>Deep-cultivation of Planctomycetes and their phenomic and genomic characterization uncovers novel biology.</title>
        <authorList>
            <person name="Wiegand S."/>
            <person name="Jogler M."/>
            <person name="Boedeker C."/>
            <person name="Pinto D."/>
            <person name="Vollmers J."/>
            <person name="Rivas-Marin E."/>
            <person name="Kohn T."/>
            <person name="Peeters S.H."/>
            <person name="Heuer A."/>
            <person name="Rast P."/>
            <person name="Oberbeckmann S."/>
            <person name="Bunk B."/>
            <person name="Jeske O."/>
            <person name="Meyerdierks A."/>
            <person name="Storesund J.E."/>
            <person name="Kallscheuer N."/>
            <person name="Luecker S."/>
            <person name="Lage O.M."/>
            <person name="Pohl T."/>
            <person name="Merkel B.J."/>
            <person name="Hornburger P."/>
            <person name="Mueller R.-W."/>
            <person name="Bruemmer F."/>
            <person name="Labrenz M."/>
            <person name="Spormann A.M."/>
            <person name="Op den Camp H."/>
            <person name="Overmann J."/>
            <person name="Amann R."/>
            <person name="Jetten M.S.M."/>
            <person name="Mascher T."/>
            <person name="Medema M.H."/>
            <person name="Devos D.P."/>
            <person name="Kaster A.-K."/>
            <person name="Ovreas L."/>
            <person name="Rohde M."/>
            <person name="Galperin M.Y."/>
            <person name="Jogler C."/>
        </authorList>
    </citation>
    <scope>NUCLEOTIDE SEQUENCE [LARGE SCALE GENOMIC DNA]</scope>
    <source>
        <strain evidence="8 9">Pan44</strain>
    </source>
</reference>
<keyword evidence="2" id="KW-0479">Metal-binding</keyword>
<protein>
    <submittedName>
        <fullName evidence="8">Xanthan lyase</fullName>
        <ecNumber evidence="8">4.2.2.12</ecNumber>
    </submittedName>
</protein>
<proteinExistence type="predicted"/>
<dbReference type="PANTHER" id="PTHR43498">
    <property type="entry name" value="FERREDOXIN:COB-COM HETERODISULFIDE REDUCTASE SUBUNIT A"/>
    <property type="match status" value="1"/>
</dbReference>
<dbReference type="OrthoDB" id="287984at2"/>
<dbReference type="InterPro" id="IPR036188">
    <property type="entry name" value="FAD/NAD-bd_sf"/>
</dbReference>
<keyword evidence="3" id="KW-0560">Oxidoreductase</keyword>
<dbReference type="Gene3D" id="2.60.120.260">
    <property type="entry name" value="Galactose-binding domain-like"/>
    <property type="match status" value="1"/>
</dbReference>
<dbReference type="GO" id="GO:0046872">
    <property type="term" value="F:metal ion binding"/>
    <property type="evidence" value="ECO:0007669"/>
    <property type="project" value="UniProtKB-KW"/>
</dbReference>
<keyword evidence="4" id="KW-0408">Iron</keyword>
<dbReference type="GO" id="GO:0047492">
    <property type="term" value="F:xanthan lyase activity"/>
    <property type="evidence" value="ECO:0007669"/>
    <property type="project" value="UniProtKB-EC"/>
</dbReference>
<dbReference type="InParanoid" id="A0A517SB65"/>
<dbReference type="Pfam" id="PF12831">
    <property type="entry name" value="FAD_oxidored"/>
    <property type="match status" value="1"/>
</dbReference>
<evidence type="ECO:0000256" key="1">
    <source>
        <dbReference type="ARBA" id="ARBA00022485"/>
    </source>
</evidence>
<feature type="chain" id="PRO_5021852238" evidence="6">
    <location>
        <begin position="29"/>
        <end position="698"/>
    </location>
</feature>
<dbReference type="AlphaFoldDB" id="A0A517SB65"/>
<gene>
    <name evidence="8" type="primary">xly_2</name>
    <name evidence="8" type="ORF">Pan44_13900</name>
</gene>
<evidence type="ECO:0000256" key="6">
    <source>
        <dbReference type="SAM" id="SignalP"/>
    </source>
</evidence>
<dbReference type="KEGG" id="ccos:Pan44_13900"/>
<dbReference type="EMBL" id="CP036271">
    <property type="protein sequence ID" value="QDT53373.1"/>
    <property type="molecule type" value="Genomic_DNA"/>
</dbReference>
<dbReference type="GO" id="GO:0051539">
    <property type="term" value="F:4 iron, 4 sulfur cluster binding"/>
    <property type="evidence" value="ECO:0007669"/>
    <property type="project" value="UniProtKB-KW"/>
</dbReference>
<keyword evidence="1" id="KW-0004">4Fe-4S</keyword>
<dbReference type="PANTHER" id="PTHR43498:SF1">
    <property type="entry name" value="COB--COM HETERODISULFIDE REDUCTASE IRON-SULFUR SUBUNIT A"/>
    <property type="match status" value="1"/>
</dbReference>
<organism evidence="8 9">
    <name type="scientific">Caulifigura coniformis</name>
    <dbReference type="NCBI Taxonomy" id="2527983"/>
    <lineage>
        <taxon>Bacteria</taxon>
        <taxon>Pseudomonadati</taxon>
        <taxon>Planctomycetota</taxon>
        <taxon>Planctomycetia</taxon>
        <taxon>Planctomycetales</taxon>
        <taxon>Planctomycetaceae</taxon>
        <taxon>Caulifigura</taxon>
    </lineage>
</organism>
<feature type="domain" description="Golvesin/Xly CBD-like" evidence="7">
    <location>
        <begin position="567"/>
        <end position="693"/>
    </location>
</feature>
<dbReference type="EC" id="4.2.2.12" evidence="8"/>
<dbReference type="Pfam" id="PF25275">
    <property type="entry name" value="Golvesin_C"/>
    <property type="match status" value="1"/>
</dbReference>
<keyword evidence="9" id="KW-1185">Reference proteome</keyword>
<evidence type="ECO:0000313" key="8">
    <source>
        <dbReference type="EMBL" id="QDT53373.1"/>
    </source>
</evidence>
<dbReference type="InterPro" id="IPR039650">
    <property type="entry name" value="HdrA-like"/>
</dbReference>
<dbReference type="SUPFAM" id="SSF51905">
    <property type="entry name" value="FAD/NAD(P)-binding domain"/>
    <property type="match status" value="1"/>
</dbReference>
<evidence type="ECO:0000313" key="9">
    <source>
        <dbReference type="Proteomes" id="UP000315700"/>
    </source>
</evidence>
<dbReference type="RefSeq" id="WP_145028540.1">
    <property type="nucleotide sequence ID" value="NZ_CP036271.1"/>
</dbReference>
<dbReference type="Gene3D" id="3.50.50.60">
    <property type="entry name" value="FAD/NAD(P)-binding domain"/>
    <property type="match status" value="1"/>
</dbReference>
<sequence precursor="true">MPATLTRSLLTTLFLVVAISLPASNTAAADAATSYDIVVYGGTASGVIAAIEADRLGKTAVVIEPTQHVGGLTTSGLGWTDTGDKRVIGGLSREFYIRLRRYYSNDSSWVHDDPDKHKQFKDGGDAMWVFEPSAAEKTLETMLKETKVVVVRGERIQRDQGAGGVTKNGQTIIRIKMESGREFTGKMFIDATYEGDLMALAGVSYTVGREANKQYGESLNGVQVARGDKHQFVKPVDPYVRAGDKSSGLLPGINTDPGVDGEADKRVQAYNYRVCMTDVPENRVAFQKPVGYDPLEHELLLRNFEAGDLRIPLSVPGLLPNRKTDLNNNFAVSTDWISRNYDYPEAGYKERERILKAHETYVRGFLWTLQTNPRVPEDVRKQVAKWGYAKDEFVDNDNFPYGAYIREARRMVSDYVQTENDCRRVRKAPDSVGLGSYNMDSHHVQRFVDAEGHVRNEGDVQVSPGGPYLISYRSIVPKKNECDNLFVPVCLSSSHIAYGSIRMEPVFMILGHSAAAAGCIAIDRQQAVQDVDYDELRTKLLSEQQVLDLPQGATAKIDLDVSKLSGVVVDNDSAKPTGEWSDGTSIGPFVGKNYAHDGAVGKGCRLTYTLPIKEAGRYELRVSYSANANRASNVTVVVRHADGTEIYRVDQKKKPAIDGVFHKLGVHRLDPGHATVEIRNEGANGHVIADAVQAIPIQ</sequence>
<keyword evidence="5" id="KW-0411">Iron-sulfur</keyword>
<keyword evidence="6" id="KW-0732">Signal</keyword>
<evidence type="ECO:0000256" key="2">
    <source>
        <dbReference type="ARBA" id="ARBA00022723"/>
    </source>
</evidence>
<keyword evidence="8" id="KW-0456">Lyase</keyword>
<evidence type="ECO:0000256" key="3">
    <source>
        <dbReference type="ARBA" id="ARBA00023002"/>
    </source>
</evidence>
<evidence type="ECO:0000259" key="7">
    <source>
        <dbReference type="Pfam" id="PF25275"/>
    </source>
</evidence>
<evidence type="ECO:0000256" key="4">
    <source>
        <dbReference type="ARBA" id="ARBA00023004"/>
    </source>
</evidence>
<evidence type="ECO:0000256" key="5">
    <source>
        <dbReference type="ARBA" id="ARBA00023014"/>
    </source>
</evidence>
<dbReference type="InterPro" id="IPR033803">
    <property type="entry name" value="CBD-like_Golvesin-Xly"/>
</dbReference>
<name>A0A517SB65_9PLAN</name>
<dbReference type="Proteomes" id="UP000315700">
    <property type="component" value="Chromosome"/>
</dbReference>